<name>A0A558DWZ4_9GAMM</name>
<keyword evidence="1" id="KW-0812">Transmembrane</keyword>
<keyword evidence="3" id="KW-1185">Reference proteome</keyword>
<dbReference type="OrthoDB" id="14689at2"/>
<proteinExistence type="predicted"/>
<accession>A0A558DWZ4</accession>
<dbReference type="EMBL" id="VMNH01000020">
    <property type="protein sequence ID" value="TVO71633.1"/>
    <property type="molecule type" value="Genomic_DNA"/>
</dbReference>
<organism evidence="2 3">
    <name type="scientific">Sedimenticola selenatireducens</name>
    <dbReference type="NCBI Taxonomy" id="191960"/>
    <lineage>
        <taxon>Bacteria</taxon>
        <taxon>Pseudomonadati</taxon>
        <taxon>Pseudomonadota</taxon>
        <taxon>Gammaproteobacteria</taxon>
        <taxon>Chromatiales</taxon>
        <taxon>Sedimenticolaceae</taxon>
        <taxon>Sedimenticola</taxon>
    </lineage>
</organism>
<protein>
    <recommendedName>
        <fullName evidence="4">HAMP domain-containing protein</fullName>
    </recommendedName>
</protein>
<evidence type="ECO:0008006" key="4">
    <source>
        <dbReference type="Google" id="ProtNLM"/>
    </source>
</evidence>
<feature type="transmembrane region" description="Helical" evidence="1">
    <location>
        <begin position="158"/>
        <end position="179"/>
    </location>
</feature>
<evidence type="ECO:0000256" key="1">
    <source>
        <dbReference type="SAM" id="Phobius"/>
    </source>
</evidence>
<dbReference type="RefSeq" id="WP_144359706.1">
    <property type="nucleotide sequence ID" value="NZ_VMNH01000020.1"/>
</dbReference>
<keyword evidence="1" id="KW-0472">Membrane</keyword>
<evidence type="ECO:0000313" key="2">
    <source>
        <dbReference type="EMBL" id="TVO71633.1"/>
    </source>
</evidence>
<feature type="transmembrane region" description="Helical" evidence="1">
    <location>
        <begin position="12"/>
        <end position="33"/>
    </location>
</feature>
<evidence type="ECO:0000313" key="3">
    <source>
        <dbReference type="Proteomes" id="UP000316649"/>
    </source>
</evidence>
<comment type="caution">
    <text evidence="2">The sequence shown here is derived from an EMBL/GenBank/DDBJ whole genome shotgun (WGS) entry which is preliminary data.</text>
</comment>
<dbReference type="AlphaFoldDB" id="A0A558DWZ4"/>
<sequence length="231" mass="25391">MSKGTVKMSMRMVLSVSLIVFGVLAGYLALHYVDARAELIKSLTGVAESTASRLSKQIAAPLWSINEQQVNATINSEMSQSELSAIEVIDPVDSRVLFQKVRESGRSGFLLSERDAVVMSKEVLTDAGEHIGTAVVHISLPFMKARLTDEMSKRAIELAILGIILIFAYLLILQLFMVMPLRHAAQAVRSTSVNELNDLIQSNRNGELGGLLYALDDLQKRLRMAHNQSGH</sequence>
<gene>
    <name evidence="2" type="ORF">FHP88_13960</name>
</gene>
<dbReference type="Gene3D" id="6.10.340.10">
    <property type="match status" value="1"/>
</dbReference>
<keyword evidence="1" id="KW-1133">Transmembrane helix</keyword>
<dbReference type="Proteomes" id="UP000316649">
    <property type="component" value="Unassembled WGS sequence"/>
</dbReference>
<reference evidence="2 3" key="1">
    <citation type="submission" date="2019-07" db="EMBL/GenBank/DDBJ databases">
        <title>The pathways for chlorine oxyanion respiration interact through the shared metabolite chlorate.</title>
        <authorList>
            <person name="Barnum T.P."/>
            <person name="Cheng Y."/>
            <person name="Hill K.A."/>
            <person name="Lucas L.N."/>
            <person name="Carlson H.K."/>
            <person name="Coates J.D."/>
        </authorList>
    </citation>
    <scope>NUCLEOTIDE SEQUENCE [LARGE SCALE GENOMIC DNA]</scope>
    <source>
        <strain evidence="2 3">BK-1</strain>
    </source>
</reference>